<dbReference type="EMBL" id="JAROKS010000018">
    <property type="protein sequence ID" value="KAK1793358.1"/>
    <property type="molecule type" value="Genomic_DNA"/>
</dbReference>
<dbReference type="Gene3D" id="1.25.40.10">
    <property type="entry name" value="Tetratricopeptide repeat domain"/>
    <property type="match status" value="9"/>
</dbReference>
<gene>
    <name evidence="5" type="ORF">P4O66_011743</name>
</gene>
<feature type="compositionally biased region" description="Basic residues" evidence="4">
    <location>
        <begin position="96"/>
        <end position="106"/>
    </location>
</feature>
<evidence type="ECO:0000256" key="1">
    <source>
        <dbReference type="ARBA" id="ARBA00022737"/>
    </source>
</evidence>
<dbReference type="PANTHER" id="PTHR44858:SF1">
    <property type="entry name" value="UDP-N-ACETYLGLUCOSAMINE--PEPTIDE N-ACETYLGLUCOSAMINYLTRANSFERASE SPINDLY-RELATED"/>
    <property type="match status" value="1"/>
</dbReference>
<dbReference type="InterPro" id="IPR050498">
    <property type="entry name" value="Ycf3"/>
</dbReference>
<keyword evidence="1" id="KW-0677">Repeat</keyword>
<dbReference type="SMART" id="SM00028">
    <property type="entry name" value="TPR"/>
    <property type="match status" value="21"/>
</dbReference>
<evidence type="ECO:0000256" key="3">
    <source>
        <dbReference type="PROSITE-ProRule" id="PRU00339"/>
    </source>
</evidence>
<evidence type="ECO:0008006" key="7">
    <source>
        <dbReference type="Google" id="ProtNLM"/>
    </source>
</evidence>
<proteinExistence type="predicted"/>
<dbReference type="PANTHER" id="PTHR44858">
    <property type="entry name" value="TETRATRICOPEPTIDE REPEAT PROTEIN 6"/>
    <property type="match status" value="1"/>
</dbReference>
<reference evidence="5" key="1">
    <citation type="submission" date="2023-03" db="EMBL/GenBank/DDBJ databases">
        <title>Electrophorus voltai genome.</title>
        <authorList>
            <person name="Bian C."/>
        </authorList>
    </citation>
    <scope>NUCLEOTIDE SEQUENCE</scope>
    <source>
        <strain evidence="5">CB-2022</strain>
        <tissue evidence="5">Muscle</tissue>
    </source>
</reference>
<organism evidence="5 6">
    <name type="scientific">Electrophorus voltai</name>
    <dbReference type="NCBI Taxonomy" id="2609070"/>
    <lineage>
        <taxon>Eukaryota</taxon>
        <taxon>Metazoa</taxon>
        <taxon>Chordata</taxon>
        <taxon>Craniata</taxon>
        <taxon>Vertebrata</taxon>
        <taxon>Euteleostomi</taxon>
        <taxon>Actinopterygii</taxon>
        <taxon>Neopterygii</taxon>
        <taxon>Teleostei</taxon>
        <taxon>Ostariophysi</taxon>
        <taxon>Gymnotiformes</taxon>
        <taxon>Gymnotoidei</taxon>
        <taxon>Gymnotidae</taxon>
        <taxon>Electrophorus</taxon>
    </lineage>
</organism>
<feature type="region of interest" description="Disordered" evidence="4">
    <location>
        <begin position="609"/>
        <end position="629"/>
    </location>
</feature>
<feature type="region of interest" description="Disordered" evidence="4">
    <location>
        <begin position="458"/>
        <end position="514"/>
    </location>
</feature>
<dbReference type="InterPro" id="IPR011990">
    <property type="entry name" value="TPR-like_helical_dom_sf"/>
</dbReference>
<evidence type="ECO:0000313" key="5">
    <source>
        <dbReference type="EMBL" id="KAK1793358.1"/>
    </source>
</evidence>
<feature type="compositionally biased region" description="Polar residues" evidence="4">
    <location>
        <begin position="109"/>
        <end position="134"/>
    </location>
</feature>
<dbReference type="InterPro" id="IPR019734">
    <property type="entry name" value="TPR_rpt"/>
</dbReference>
<protein>
    <recommendedName>
        <fullName evidence="7">UDP-N-acetylglucosamine--peptide N-acetylglucosaminyltransferase SPINDLY</fullName>
    </recommendedName>
</protein>
<dbReference type="Pfam" id="PF13181">
    <property type="entry name" value="TPR_8"/>
    <property type="match status" value="3"/>
</dbReference>
<feature type="repeat" description="TPR" evidence="3">
    <location>
        <begin position="776"/>
        <end position="809"/>
    </location>
</feature>
<dbReference type="PROSITE" id="PS50293">
    <property type="entry name" value="TPR_REGION"/>
    <property type="match status" value="2"/>
</dbReference>
<feature type="compositionally biased region" description="Basic and acidic residues" evidence="4">
    <location>
        <begin position="609"/>
        <end position="626"/>
    </location>
</feature>
<keyword evidence="6" id="KW-1185">Reference proteome</keyword>
<feature type="compositionally biased region" description="Polar residues" evidence="4">
    <location>
        <begin position="31"/>
        <end position="48"/>
    </location>
</feature>
<feature type="repeat" description="TPR" evidence="3">
    <location>
        <begin position="742"/>
        <end position="775"/>
    </location>
</feature>
<dbReference type="PROSITE" id="PS50005">
    <property type="entry name" value="TPR"/>
    <property type="match status" value="10"/>
</dbReference>
<name>A0AAD8Z8J0_9TELE</name>
<evidence type="ECO:0000256" key="4">
    <source>
        <dbReference type="SAM" id="MobiDB-lite"/>
    </source>
</evidence>
<dbReference type="SUPFAM" id="SSF48452">
    <property type="entry name" value="TPR-like"/>
    <property type="match status" value="5"/>
</dbReference>
<feature type="repeat" description="TPR" evidence="3">
    <location>
        <begin position="982"/>
        <end position="1015"/>
    </location>
</feature>
<feature type="compositionally biased region" description="Low complexity" evidence="4">
    <location>
        <begin position="63"/>
        <end position="75"/>
    </location>
</feature>
<feature type="repeat" description="TPR" evidence="3">
    <location>
        <begin position="1347"/>
        <end position="1380"/>
    </location>
</feature>
<feature type="repeat" description="TPR" evidence="3">
    <location>
        <begin position="1486"/>
        <end position="1519"/>
    </location>
</feature>
<dbReference type="SUPFAM" id="SSF48439">
    <property type="entry name" value="Protein prenylyltransferase"/>
    <property type="match status" value="1"/>
</dbReference>
<comment type="caution">
    <text evidence="5">The sequence shown here is derived from an EMBL/GenBank/DDBJ whole genome shotgun (WGS) entry which is preliminary data.</text>
</comment>
<feature type="repeat" description="TPR" evidence="3">
    <location>
        <begin position="674"/>
        <end position="707"/>
    </location>
</feature>
<feature type="repeat" description="TPR" evidence="3">
    <location>
        <begin position="844"/>
        <end position="877"/>
    </location>
</feature>
<dbReference type="Proteomes" id="UP001239994">
    <property type="component" value="Unassembled WGS sequence"/>
</dbReference>
<keyword evidence="2 3" id="KW-0802">TPR repeat</keyword>
<feature type="region of interest" description="Disordered" evidence="4">
    <location>
        <begin position="1"/>
        <end position="134"/>
    </location>
</feature>
<accession>A0AAD8Z8J0</accession>
<feature type="repeat" description="TPR" evidence="3">
    <location>
        <begin position="1208"/>
        <end position="1241"/>
    </location>
</feature>
<evidence type="ECO:0000256" key="2">
    <source>
        <dbReference type="ARBA" id="ARBA00022803"/>
    </source>
</evidence>
<dbReference type="Pfam" id="PF13432">
    <property type="entry name" value="TPR_16"/>
    <property type="match status" value="2"/>
</dbReference>
<feature type="repeat" description="TPR" evidence="3">
    <location>
        <begin position="1276"/>
        <end position="1309"/>
    </location>
</feature>
<sequence>MKPAIASLAGTARSVSMSRRPQPPVKPRSQKPPSAATSYKSHSPSQQVPGDKKEAPSSEIQPSAFLSQGHSLSSSRSDESVAPGTLTSDESEQNRNRRVWKKKRRQLSYAKQDQHTSSGKHSPKSPTGSLATSSIRSLKSVTDLLEEARDIAAEGAQEAGQQRAPQQTEIMRSESKCMANEISLERERQGETSAICISENRIKKLMNRQLMDLYISNEQVTNADVLEARGGSFTLIQRPRRVIQQARGIHGLTLLATWTPNTNSKEYKTIHHLCTTPASHILPVELQLASRVYHAQDMLMATPQFHQQRAEFRHLAAHFDAHSVVCEGIPVESVGDTDQTGGVQHLPAQTADVLADWQRIAEYYVEKPRMMMCGQAVSPPDPGSENLLKGLQGVIQSISDQMEVKTHPAAPCLWRPLSAPQPSSHTESSVRLQSDFTVLTRELECVGRQGQQQLSLCTQPGSLPRVSQAHPQQGQGKPREQCDQGPGRSTTQPHRTKGRRVPAKPARGSRLSQPKRISRLSCAKMAYVYKKLKELPRTLSRSESLCHLWKPRKPSMCAECPIPLRCSSLPILLEQGGVPDTRPPQECFPYIQNIWADEVFPWPEDISTRRDQEARKTGPDSSEKQKKQPWKVEVQVENIVDLSDTLDAGLTTADLAKEVARLTQAMAECGRNSPFHLCRRGALYKKLGHLSLALEDLNAAISLEPRLLDAYWHRHSIYLLRNVPDSALPDLSFIIRHNPKHADAFKSRAEIYRMRGETTLAIINYTQAIKNNPDNAENYFKRAEMYTKRNEAVLAMEDYAKTFAIDPTRTDALMTHGIYHFHGHAWKVALEDFSLLLVQEPANSTARTYRGRIFTKLGRYQDAIEEFSLAVHLNPRDWLAFYHRGCVLRKIRPAMAIRDLSTSVLINDSSENVRAFLHRGLLYSDLQFWQQALADFEAVIHMDRTITVAHINLGLIYMLKMDQNYDAIEMFSNALKVEPTYIRGYICRARAYHNLNNLEKGLKDLTRAIHMRPDDQQLHIMRGKYLCDMEKFDLAKSCILYAAEMNKALGLSLVQQAVVQSFLRNDAKAMECLQVAARTHHSPSIFILLGKTQMKAHRFMEAVESFRTAISLLSPKEMSLCDGPGASDLFYLTGVCYMAQVMRLLVTHSHLGEEHVLPQALDVFSTALRINPDHADAFHQRGLCRLRLQQPKNMQDFNRALQINPDAYQVYLSRAALYGANGRYSKAILNCNEAIRIQPKSVRAYLYRGALKIYLKVYKEAVKDLTMAIKIDAACSLAYYNRGVCYQQLREYELALRDYSIVLLLPSQKETDLKVLINRALVYAELNDHYSTLQDLKAASKKQPEDAVTYHALGVYYHRLGQLQEAEEAHTEALRLNPFLLDAYVGRGNVFMDYGHIQATKQAQRDFLSALHHNPCCSSARIGLAYNFQVCGFFQRAWNQFTVAVEINPKSWTAYEGRAVVSLQMGNAYASFQDINNALKCNPESDRLLTNRGVINQFMGDKPSALRDYQKAISLNPTYALAFFNAANLFFYNRQFEQACEYYSRAFELEPSNEAAVLNRAIARALLRKVPESLQDFSEAFRLSPRSVRVYFNRANLYVSLRRYKAAEMDFTHGGPLLNAALELQPDDALLYKLRADVRGHLGLIKQAVADYRTAVELQDATQHSHPDLSHR</sequence>
<feature type="repeat" description="TPR" evidence="3">
    <location>
        <begin position="1520"/>
        <end position="1553"/>
    </location>
</feature>
<evidence type="ECO:0000313" key="6">
    <source>
        <dbReference type="Proteomes" id="UP001239994"/>
    </source>
</evidence>